<dbReference type="InterPro" id="IPR055558">
    <property type="entry name" value="DUF7134"/>
</dbReference>
<evidence type="ECO:0000256" key="8">
    <source>
        <dbReference type="ARBA" id="ARBA00023012"/>
    </source>
</evidence>
<gene>
    <name evidence="13" type="ORF">EUA93_20715</name>
</gene>
<dbReference type="GO" id="GO:0000155">
    <property type="term" value="F:phosphorelay sensor kinase activity"/>
    <property type="evidence" value="ECO:0007669"/>
    <property type="project" value="InterPro"/>
</dbReference>
<dbReference type="CDD" id="cd16917">
    <property type="entry name" value="HATPase_UhpB-NarQ-NarX-like"/>
    <property type="match status" value="1"/>
</dbReference>
<dbReference type="GO" id="GO:0005524">
    <property type="term" value="F:ATP binding"/>
    <property type="evidence" value="ECO:0007669"/>
    <property type="project" value="UniProtKB-KW"/>
</dbReference>
<proteinExistence type="predicted"/>
<organism evidence="13 14">
    <name type="scientific">Nocardioides oleivorans</name>
    <dbReference type="NCBI Taxonomy" id="273676"/>
    <lineage>
        <taxon>Bacteria</taxon>
        <taxon>Bacillati</taxon>
        <taxon>Actinomycetota</taxon>
        <taxon>Actinomycetes</taxon>
        <taxon>Propionibacteriales</taxon>
        <taxon>Nocardioidaceae</taxon>
        <taxon>Nocardioides</taxon>
    </lineage>
</organism>
<keyword evidence="11" id="KW-1133">Transmembrane helix</keyword>
<keyword evidence="4" id="KW-0808">Transferase</keyword>
<evidence type="ECO:0000256" key="6">
    <source>
        <dbReference type="ARBA" id="ARBA00022777"/>
    </source>
</evidence>
<dbReference type="Gene3D" id="1.20.5.1930">
    <property type="match status" value="1"/>
</dbReference>
<evidence type="ECO:0000256" key="5">
    <source>
        <dbReference type="ARBA" id="ARBA00022741"/>
    </source>
</evidence>
<keyword evidence="11" id="KW-0472">Membrane</keyword>
<feature type="transmembrane region" description="Helical" evidence="11">
    <location>
        <begin position="122"/>
        <end position="140"/>
    </location>
</feature>
<evidence type="ECO:0000256" key="10">
    <source>
        <dbReference type="SAM" id="MobiDB-lite"/>
    </source>
</evidence>
<evidence type="ECO:0000313" key="14">
    <source>
        <dbReference type="Proteomes" id="UP000294071"/>
    </source>
</evidence>
<keyword evidence="8" id="KW-0902">Two-component regulatory system</keyword>
<dbReference type="InterPro" id="IPR003594">
    <property type="entry name" value="HATPase_dom"/>
</dbReference>
<dbReference type="InterPro" id="IPR036890">
    <property type="entry name" value="HATPase_C_sf"/>
</dbReference>
<dbReference type="EMBL" id="SDWT01000004">
    <property type="protein sequence ID" value="RYB90560.1"/>
    <property type="molecule type" value="Genomic_DNA"/>
</dbReference>
<keyword evidence="9" id="KW-0175">Coiled coil</keyword>
<accession>A0A4Q2RNU3</accession>
<dbReference type="Proteomes" id="UP000294071">
    <property type="component" value="Unassembled WGS sequence"/>
</dbReference>
<sequence>MRLALDSALAAVCLAVTLVIHLGGSEAVEANRAPDALTVLLTVVAVGSIALRRRYPLAVVVTSLAGVLGLVLVRGAVGTATIGPMIAAYTAVAWGTSSHARQSVGVVVAALLLTGVMDPVDLSPAGALLNGAAFAGVVLLGTTSRARRERADAAVQTAEQRVTVERERANAERERSARAATEERLRITRELHDVLGHAMSVMVVQAGAAGRLLDADDAVRARTAVAEIERTGRRSMAEMRQLLGVLRDDEPGDGASPRSPAPTLTDMAALARRVGEAGLPTTLTVSGDPDAVPAGVGLAAYRIVQEALTNSLKHSGAGSATVAVSCEPSGLRIEVADDGHGTREGRPTGQGGHGLAGMRERVAIYGGDLVLDSSSAGFRVRATFPAAEPA</sequence>
<dbReference type="Pfam" id="PF02518">
    <property type="entry name" value="HATPase_c"/>
    <property type="match status" value="1"/>
</dbReference>
<evidence type="ECO:0000256" key="1">
    <source>
        <dbReference type="ARBA" id="ARBA00000085"/>
    </source>
</evidence>
<dbReference type="GO" id="GO:0016020">
    <property type="term" value="C:membrane"/>
    <property type="evidence" value="ECO:0007669"/>
    <property type="project" value="InterPro"/>
</dbReference>
<dbReference type="EC" id="2.7.13.3" evidence="2"/>
<protein>
    <recommendedName>
        <fullName evidence="2">histidine kinase</fullName>
        <ecNumber evidence="2">2.7.13.3</ecNumber>
    </recommendedName>
</protein>
<evidence type="ECO:0000256" key="2">
    <source>
        <dbReference type="ARBA" id="ARBA00012438"/>
    </source>
</evidence>
<feature type="compositionally biased region" description="Basic and acidic residues" evidence="10">
    <location>
        <begin position="336"/>
        <end position="346"/>
    </location>
</feature>
<dbReference type="PROSITE" id="PS50109">
    <property type="entry name" value="HIS_KIN"/>
    <property type="match status" value="1"/>
</dbReference>
<feature type="domain" description="Histidine kinase" evidence="12">
    <location>
        <begin position="302"/>
        <end position="388"/>
    </location>
</feature>
<keyword evidence="14" id="KW-1185">Reference proteome</keyword>
<keyword evidence="11" id="KW-0812">Transmembrane</keyword>
<dbReference type="SUPFAM" id="SSF55874">
    <property type="entry name" value="ATPase domain of HSP90 chaperone/DNA topoisomerase II/histidine kinase"/>
    <property type="match status" value="1"/>
</dbReference>
<keyword evidence="3" id="KW-0597">Phosphoprotein</keyword>
<keyword evidence="6 13" id="KW-0418">Kinase</keyword>
<feature type="transmembrane region" description="Helical" evidence="11">
    <location>
        <begin position="35"/>
        <end position="51"/>
    </location>
</feature>
<evidence type="ECO:0000256" key="9">
    <source>
        <dbReference type="SAM" id="Coils"/>
    </source>
</evidence>
<keyword evidence="7" id="KW-0067">ATP-binding</keyword>
<reference evidence="13 14" key="1">
    <citation type="submission" date="2019-01" db="EMBL/GenBank/DDBJ databases">
        <title>Novel species of Nocardioides.</title>
        <authorList>
            <person name="Liu Q."/>
            <person name="Xin Y.-H."/>
        </authorList>
    </citation>
    <scope>NUCLEOTIDE SEQUENCE [LARGE SCALE GENOMIC DNA]</scope>
    <source>
        <strain evidence="13 14">CGMCC 4.6882</strain>
    </source>
</reference>
<dbReference type="RefSeq" id="WP_129402230.1">
    <property type="nucleotide sequence ID" value="NZ_SDWT01000004.1"/>
</dbReference>
<comment type="catalytic activity">
    <reaction evidence="1">
        <text>ATP + protein L-histidine = ADP + protein N-phospho-L-histidine.</text>
        <dbReference type="EC" id="2.7.13.3"/>
    </reaction>
</comment>
<evidence type="ECO:0000259" key="12">
    <source>
        <dbReference type="PROSITE" id="PS50109"/>
    </source>
</evidence>
<dbReference type="InterPro" id="IPR050482">
    <property type="entry name" value="Sensor_HK_TwoCompSys"/>
</dbReference>
<dbReference type="SMART" id="SM00387">
    <property type="entry name" value="HATPase_c"/>
    <property type="match status" value="1"/>
</dbReference>
<dbReference type="Gene3D" id="3.30.565.10">
    <property type="entry name" value="Histidine kinase-like ATPase, C-terminal domain"/>
    <property type="match status" value="1"/>
</dbReference>
<dbReference type="PANTHER" id="PTHR24421">
    <property type="entry name" value="NITRATE/NITRITE SENSOR PROTEIN NARX-RELATED"/>
    <property type="match status" value="1"/>
</dbReference>
<feature type="transmembrane region" description="Helical" evidence="11">
    <location>
        <begin position="58"/>
        <end position="77"/>
    </location>
</feature>
<evidence type="ECO:0000256" key="3">
    <source>
        <dbReference type="ARBA" id="ARBA00022553"/>
    </source>
</evidence>
<dbReference type="PANTHER" id="PTHR24421:SF10">
    <property type="entry name" value="NITRATE_NITRITE SENSOR PROTEIN NARQ"/>
    <property type="match status" value="1"/>
</dbReference>
<evidence type="ECO:0000256" key="4">
    <source>
        <dbReference type="ARBA" id="ARBA00022679"/>
    </source>
</evidence>
<dbReference type="Pfam" id="PF23539">
    <property type="entry name" value="DUF7134"/>
    <property type="match status" value="1"/>
</dbReference>
<evidence type="ECO:0000313" key="13">
    <source>
        <dbReference type="EMBL" id="RYB90560.1"/>
    </source>
</evidence>
<dbReference type="Pfam" id="PF07730">
    <property type="entry name" value="HisKA_3"/>
    <property type="match status" value="1"/>
</dbReference>
<dbReference type="InterPro" id="IPR005467">
    <property type="entry name" value="His_kinase_dom"/>
</dbReference>
<evidence type="ECO:0000256" key="7">
    <source>
        <dbReference type="ARBA" id="ARBA00022840"/>
    </source>
</evidence>
<evidence type="ECO:0000256" key="11">
    <source>
        <dbReference type="SAM" id="Phobius"/>
    </source>
</evidence>
<dbReference type="GO" id="GO:0046983">
    <property type="term" value="F:protein dimerization activity"/>
    <property type="evidence" value="ECO:0007669"/>
    <property type="project" value="InterPro"/>
</dbReference>
<dbReference type="AlphaFoldDB" id="A0A4Q2RNU3"/>
<name>A0A4Q2RNU3_9ACTN</name>
<comment type="caution">
    <text evidence="13">The sequence shown here is derived from an EMBL/GenBank/DDBJ whole genome shotgun (WGS) entry which is preliminary data.</text>
</comment>
<keyword evidence="5" id="KW-0547">Nucleotide-binding</keyword>
<feature type="coiled-coil region" evidence="9">
    <location>
        <begin position="154"/>
        <end position="184"/>
    </location>
</feature>
<feature type="region of interest" description="Disordered" evidence="10">
    <location>
        <begin position="336"/>
        <end position="355"/>
    </location>
</feature>
<dbReference type="OrthoDB" id="227596at2"/>
<dbReference type="InterPro" id="IPR011712">
    <property type="entry name" value="Sig_transdc_His_kin_sub3_dim/P"/>
</dbReference>